<accession>A0ABY4IYS5</accession>
<evidence type="ECO:0000313" key="5">
    <source>
        <dbReference type="Proteomes" id="UP000830631"/>
    </source>
</evidence>
<keyword evidence="5" id="KW-1185">Reference proteome</keyword>
<dbReference type="EMBL" id="CP078078">
    <property type="protein sequence ID" value="UPL17157.1"/>
    <property type="molecule type" value="Genomic_DNA"/>
</dbReference>
<feature type="transmembrane region" description="Helical" evidence="2">
    <location>
        <begin position="211"/>
        <end position="241"/>
    </location>
</feature>
<feature type="signal peptide" evidence="3">
    <location>
        <begin position="1"/>
        <end position="32"/>
    </location>
</feature>
<organism evidence="4 5">
    <name type="scientific">Microbacterium aurugineum</name>
    <dbReference type="NCBI Taxonomy" id="2851642"/>
    <lineage>
        <taxon>Bacteria</taxon>
        <taxon>Bacillati</taxon>
        <taxon>Actinomycetota</taxon>
        <taxon>Actinomycetes</taxon>
        <taxon>Micrococcales</taxon>
        <taxon>Microbacteriaceae</taxon>
        <taxon>Microbacterium</taxon>
    </lineage>
</organism>
<feature type="compositionally biased region" description="Low complexity" evidence="1">
    <location>
        <begin position="297"/>
        <end position="306"/>
    </location>
</feature>
<evidence type="ECO:0000256" key="1">
    <source>
        <dbReference type="SAM" id="MobiDB-lite"/>
    </source>
</evidence>
<keyword evidence="2" id="KW-0812">Transmembrane</keyword>
<dbReference type="RefSeq" id="WP_261812307.1">
    <property type="nucleotide sequence ID" value="NZ_CP078078.1"/>
</dbReference>
<name>A0ABY4IYS5_9MICO</name>
<feature type="region of interest" description="Disordered" evidence="1">
    <location>
        <begin position="284"/>
        <end position="322"/>
    </location>
</feature>
<feature type="transmembrane region" description="Helical" evidence="2">
    <location>
        <begin position="253"/>
        <end position="274"/>
    </location>
</feature>
<keyword evidence="2" id="KW-0472">Membrane</keyword>
<gene>
    <name evidence="4" type="ORF">KV397_04955</name>
</gene>
<keyword evidence="2" id="KW-1133">Transmembrane helix</keyword>
<keyword evidence="3" id="KW-0732">Signal</keyword>
<protein>
    <submittedName>
        <fullName evidence="4">Uncharacterized protein</fullName>
    </submittedName>
</protein>
<proteinExistence type="predicted"/>
<evidence type="ECO:0000256" key="2">
    <source>
        <dbReference type="SAM" id="Phobius"/>
    </source>
</evidence>
<dbReference type="Proteomes" id="UP000830631">
    <property type="component" value="Chromosome"/>
</dbReference>
<feature type="chain" id="PRO_5047075803" evidence="3">
    <location>
        <begin position="33"/>
        <end position="322"/>
    </location>
</feature>
<feature type="transmembrane region" description="Helical" evidence="2">
    <location>
        <begin position="169"/>
        <end position="190"/>
    </location>
</feature>
<sequence>MTSKKTVAAPRVVATIIASMLLIFGIGAPAMADAIDDVSAVDQQFQADAMAFTVVYSDQSASAEDAATAASDFQQAAASAQHGFEQVAGGTDEEEIVAYAEEFARDAGDMSDASGEIADAFAAQDAEALAGAEESLWAAMDAYNATVDDYNEYLTALPVSALDDPAFTAWLNVLIIAVAFFLLSLVFAIVTRKQTGFLPPKTDKRGKVQQVSLRALRLMVVGSAALFVVGAAIPFFQIIFAQPNANGEYTYRIFWYPLAVGAVLTVVGVVRYFLVAAKVRREGSAPQHDPSGAQAMPVVATTSTSPASPPPVSQGAPPASSV</sequence>
<evidence type="ECO:0000313" key="4">
    <source>
        <dbReference type="EMBL" id="UPL17157.1"/>
    </source>
</evidence>
<reference evidence="4 5" key="1">
    <citation type="submission" date="2021-06" db="EMBL/GenBank/DDBJ databases">
        <title>Genome-based taxonomic framework of Microbacterium strains isolated from marine environment, the description of four new species and reclassification of four preexisting species.</title>
        <authorList>
            <person name="Lee S.D."/>
            <person name="Kim S.-M."/>
            <person name="Byeon Y.-S."/>
            <person name="Yang H.L."/>
            <person name="Kim I.S."/>
        </authorList>
    </citation>
    <scope>NUCLEOTIDE SEQUENCE [LARGE SCALE GENOMIC DNA]</scope>
    <source>
        <strain evidence="4 5">KSW4-10</strain>
    </source>
</reference>
<evidence type="ECO:0000256" key="3">
    <source>
        <dbReference type="SAM" id="SignalP"/>
    </source>
</evidence>